<sequence>MDRTTQGDRATDRVTREEIRVLLFFLLFFFLPPSAETARNRPATDGNNRYLAVPPGSGRSTYQSAGGPVRTTWYGAFSPVRQTLV</sequence>
<reference evidence="3 4" key="1">
    <citation type="journal article" date="2014" name="Agronomy (Basel)">
        <title>A Draft Genome Sequence for Ensete ventricosum, the Drought-Tolerant Tree Against Hunger.</title>
        <authorList>
            <person name="Harrison J."/>
            <person name="Moore K.A."/>
            <person name="Paszkiewicz K."/>
            <person name="Jones T."/>
            <person name="Grant M."/>
            <person name="Ambacheew D."/>
            <person name="Muzemil S."/>
            <person name="Studholme D.J."/>
        </authorList>
    </citation>
    <scope>NUCLEOTIDE SEQUENCE [LARGE SCALE GENOMIC DNA]</scope>
</reference>
<comment type="caution">
    <text evidence="3">The sequence shown here is derived from an EMBL/GenBank/DDBJ whole genome shotgun (WGS) entry which is preliminary data.</text>
</comment>
<accession>A0A426YQL9</accession>
<feature type="region of interest" description="Disordered" evidence="1">
    <location>
        <begin position="36"/>
        <end position="65"/>
    </location>
</feature>
<evidence type="ECO:0000256" key="1">
    <source>
        <dbReference type="SAM" id="MobiDB-lite"/>
    </source>
</evidence>
<proteinExistence type="predicted"/>
<organism evidence="3 4">
    <name type="scientific">Ensete ventricosum</name>
    <name type="common">Abyssinian banana</name>
    <name type="synonym">Musa ensete</name>
    <dbReference type="NCBI Taxonomy" id="4639"/>
    <lineage>
        <taxon>Eukaryota</taxon>
        <taxon>Viridiplantae</taxon>
        <taxon>Streptophyta</taxon>
        <taxon>Embryophyta</taxon>
        <taxon>Tracheophyta</taxon>
        <taxon>Spermatophyta</taxon>
        <taxon>Magnoliopsida</taxon>
        <taxon>Liliopsida</taxon>
        <taxon>Zingiberales</taxon>
        <taxon>Musaceae</taxon>
        <taxon>Ensete</taxon>
    </lineage>
</organism>
<evidence type="ECO:0000313" key="4">
    <source>
        <dbReference type="Proteomes" id="UP000287651"/>
    </source>
</evidence>
<evidence type="ECO:0008006" key="5">
    <source>
        <dbReference type="Google" id="ProtNLM"/>
    </source>
</evidence>
<dbReference type="Proteomes" id="UP000287651">
    <property type="component" value="Unassembled WGS sequence"/>
</dbReference>
<evidence type="ECO:0000313" key="3">
    <source>
        <dbReference type="EMBL" id="RRT54033.1"/>
    </source>
</evidence>
<dbReference type="AlphaFoldDB" id="A0A426YQL9"/>
<feature type="signal peptide" evidence="2">
    <location>
        <begin position="1"/>
        <end position="37"/>
    </location>
</feature>
<keyword evidence="2" id="KW-0732">Signal</keyword>
<gene>
    <name evidence="3" type="ORF">B296_00049434</name>
</gene>
<protein>
    <recommendedName>
        <fullName evidence="5">Secreted protein</fullName>
    </recommendedName>
</protein>
<name>A0A426YQL9_ENSVE</name>
<dbReference type="EMBL" id="AMZH03010814">
    <property type="protein sequence ID" value="RRT54033.1"/>
    <property type="molecule type" value="Genomic_DNA"/>
</dbReference>
<feature type="chain" id="PRO_5019304208" description="Secreted protein" evidence="2">
    <location>
        <begin position="38"/>
        <end position="85"/>
    </location>
</feature>
<evidence type="ECO:0000256" key="2">
    <source>
        <dbReference type="SAM" id="SignalP"/>
    </source>
</evidence>